<keyword evidence="7" id="KW-0997">Cell inner membrane</keyword>
<proteinExistence type="inferred from homology"/>
<keyword evidence="8 15" id="KW-0812">Transmembrane</keyword>
<evidence type="ECO:0000256" key="14">
    <source>
        <dbReference type="ARBA" id="ARBA00045720"/>
    </source>
</evidence>
<keyword evidence="12 15" id="KW-0472">Membrane</keyword>
<dbReference type="OrthoDB" id="9813737at2"/>
<dbReference type="AlphaFoldDB" id="A0A068EZS9"/>
<feature type="transmembrane region" description="Helical" evidence="15">
    <location>
        <begin position="12"/>
        <end position="40"/>
    </location>
</feature>
<gene>
    <name evidence="17" type="ORF">KY46_19990</name>
</gene>
<keyword evidence="11 15" id="KW-1133">Transmembrane helix</keyword>
<keyword evidence="9" id="KW-0479">Metal-binding</keyword>
<comment type="function">
    <text evidence="14">Involved in mercury resistance. Probably transfers a mercuric ion from the periplasmic Hg(2+)-binding protein MerP to the cytoplasmic mercuric reductase MerA.</text>
</comment>
<dbReference type="GO" id="GO:0005886">
    <property type="term" value="C:plasma membrane"/>
    <property type="evidence" value="ECO:0007669"/>
    <property type="project" value="UniProtKB-SubCell"/>
</dbReference>
<evidence type="ECO:0000256" key="5">
    <source>
        <dbReference type="ARBA" id="ARBA00022466"/>
    </source>
</evidence>
<protein>
    <recommendedName>
        <fullName evidence="3">Mercuric transport protein MerT</fullName>
    </recommendedName>
    <alternativeName>
        <fullName evidence="13">Mercury ion transport protein</fullName>
    </alternativeName>
</protein>
<evidence type="ECO:0000256" key="7">
    <source>
        <dbReference type="ARBA" id="ARBA00022519"/>
    </source>
</evidence>
<dbReference type="PATRIC" id="fig|265726.11.peg.2801"/>
<evidence type="ECO:0000256" key="13">
    <source>
        <dbReference type="ARBA" id="ARBA00030934"/>
    </source>
</evidence>
<dbReference type="Proteomes" id="UP000033633">
    <property type="component" value="Unassembled WGS sequence"/>
</dbReference>
<organism evidence="16">
    <name type="scientific">Photobacterium halotolerans</name>
    <dbReference type="NCBI Taxonomy" id="265726"/>
    <lineage>
        <taxon>Bacteria</taxon>
        <taxon>Pseudomonadati</taxon>
        <taxon>Pseudomonadota</taxon>
        <taxon>Gammaproteobacteria</taxon>
        <taxon>Vibrionales</taxon>
        <taxon>Vibrionaceae</taxon>
        <taxon>Photobacterium</taxon>
    </lineage>
</organism>
<keyword evidence="10" id="KW-0476">Mercury</keyword>
<dbReference type="GO" id="GO:0046872">
    <property type="term" value="F:metal ion binding"/>
    <property type="evidence" value="ECO:0007669"/>
    <property type="project" value="UniProtKB-KW"/>
</dbReference>
<evidence type="ECO:0000256" key="2">
    <source>
        <dbReference type="ARBA" id="ARBA00008224"/>
    </source>
</evidence>
<dbReference type="STRING" id="265726.KY46_19990"/>
<name>A0A068EZS9_9GAMM</name>
<keyword evidence="4" id="KW-0813">Transport</keyword>
<evidence type="ECO:0000256" key="11">
    <source>
        <dbReference type="ARBA" id="ARBA00022989"/>
    </source>
</evidence>
<keyword evidence="5" id="KW-0475">Mercuric resistance</keyword>
<feature type="transmembrane region" description="Helical" evidence="15">
    <location>
        <begin position="52"/>
        <end position="69"/>
    </location>
</feature>
<evidence type="ECO:0000256" key="9">
    <source>
        <dbReference type="ARBA" id="ARBA00022723"/>
    </source>
</evidence>
<evidence type="ECO:0000256" key="10">
    <source>
        <dbReference type="ARBA" id="ARBA00022914"/>
    </source>
</evidence>
<evidence type="ECO:0000313" key="17">
    <source>
        <dbReference type="EMBL" id="KKC98120.1"/>
    </source>
</evidence>
<feature type="transmembrane region" description="Helical" evidence="15">
    <location>
        <begin position="92"/>
        <end position="112"/>
    </location>
</feature>
<evidence type="ECO:0000256" key="4">
    <source>
        <dbReference type="ARBA" id="ARBA00022448"/>
    </source>
</evidence>
<evidence type="ECO:0000256" key="12">
    <source>
        <dbReference type="ARBA" id="ARBA00023136"/>
    </source>
</evidence>
<reference evidence="17 18" key="2">
    <citation type="submission" date="2014-12" db="EMBL/GenBank/DDBJ databases">
        <title>Mercury Reductase activity and rhizosphere competence traits in the genome of root associated Photobacterium halotolerans MELD1.</title>
        <authorList>
            <person name="Mathew D.C."/>
            <person name="Huang C.-C."/>
        </authorList>
    </citation>
    <scope>NUCLEOTIDE SEQUENCE [LARGE SCALE GENOMIC DNA]</scope>
    <source>
        <strain evidence="17 18">MELD1</strain>
    </source>
</reference>
<dbReference type="Pfam" id="PF02411">
    <property type="entry name" value="MerT"/>
    <property type="match status" value="1"/>
</dbReference>
<comment type="similarity">
    <text evidence="2">Belongs to the MerT family.</text>
</comment>
<dbReference type="Gene3D" id="1.10.287.910">
    <property type="entry name" value="bacterial mercury transporter, merf"/>
    <property type="match status" value="1"/>
</dbReference>
<accession>A0A068EZS9</accession>
<evidence type="ECO:0000256" key="3">
    <source>
        <dbReference type="ARBA" id="ARBA00017053"/>
    </source>
</evidence>
<dbReference type="InterPro" id="IPR003457">
    <property type="entry name" value="Transprt_MerT"/>
</dbReference>
<evidence type="ECO:0000256" key="15">
    <source>
        <dbReference type="SAM" id="Phobius"/>
    </source>
</evidence>
<sequence>MENKASNLPLIGGVVASIGAGLCCAGPLVLLLLGISGSWVGNLTLFEPYRPFFILAVVSLFGWAGWKLYRPQTECQPGEACAVPQVQKRRKVMFWLAALVALILVTSNYWVLWIV</sequence>
<evidence type="ECO:0000313" key="18">
    <source>
        <dbReference type="Proteomes" id="UP000033633"/>
    </source>
</evidence>
<evidence type="ECO:0000313" key="16">
    <source>
        <dbReference type="EMBL" id="AID57768.1"/>
    </source>
</evidence>
<keyword evidence="18" id="KW-1185">Reference proteome</keyword>
<comment type="subcellular location">
    <subcellularLocation>
        <location evidence="1">Cell inner membrane</location>
        <topology evidence="1">Multi-pass membrane protein</topology>
    </subcellularLocation>
</comment>
<evidence type="ECO:0000256" key="1">
    <source>
        <dbReference type="ARBA" id="ARBA00004429"/>
    </source>
</evidence>
<dbReference type="GO" id="GO:0015097">
    <property type="term" value="F:mercury ion transmembrane transporter activity"/>
    <property type="evidence" value="ECO:0007669"/>
    <property type="project" value="InterPro"/>
</dbReference>
<evidence type="ECO:0000256" key="8">
    <source>
        <dbReference type="ARBA" id="ARBA00022692"/>
    </source>
</evidence>
<evidence type="ECO:0000256" key="6">
    <source>
        <dbReference type="ARBA" id="ARBA00022475"/>
    </source>
</evidence>
<dbReference type="EMBL" id="KJ680154">
    <property type="protein sequence ID" value="AID57768.1"/>
    <property type="molecule type" value="Genomic_DNA"/>
</dbReference>
<keyword evidence="6" id="KW-1003">Cell membrane</keyword>
<dbReference type="RefSeq" id="WP_046222358.1">
    <property type="nucleotide sequence ID" value="NZ_JWYV01000025.1"/>
</dbReference>
<reference evidence="16" key="1">
    <citation type="submission" date="2014-04" db="EMBL/GenBank/DDBJ databases">
        <title>Mercury ion reducing Photobacterium species, and its targeted application for the phytoprotection against mercury.</title>
        <authorList>
            <person name="Mathew D.C."/>
            <person name="Ho Y.-n."/>
            <person name="Mathew G.M."/>
            <person name="Gicana R.G."/>
            <person name="Huang C.-C."/>
        </authorList>
    </citation>
    <scope>NUCLEOTIDE SEQUENCE</scope>
</reference>
<dbReference type="EMBL" id="JWYV01000025">
    <property type="protein sequence ID" value="KKC98120.1"/>
    <property type="molecule type" value="Genomic_DNA"/>
</dbReference>